<evidence type="ECO:0000256" key="3">
    <source>
        <dbReference type="ARBA" id="ARBA00022692"/>
    </source>
</evidence>
<keyword evidence="7 10" id="KW-0472">Membrane</keyword>
<keyword evidence="12" id="KW-1185">Reference proteome</keyword>
<evidence type="ECO:0000313" key="11">
    <source>
        <dbReference type="EMBL" id="OIW32209.1"/>
    </source>
</evidence>
<keyword evidence="3 10" id="KW-0812">Transmembrane</keyword>
<keyword evidence="8" id="KW-0325">Glycoprotein</keyword>
<dbReference type="GO" id="GO:0043386">
    <property type="term" value="P:mycotoxin biosynthetic process"/>
    <property type="evidence" value="ECO:0007669"/>
    <property type="project" value="InterPro"/>
</dbReference>
<evidence type="ECO:0000256" key="7">
    <source>
        <dbReference type="ARBA" id="ARBA00023136"/>
    </source>
</evidence>
<keyword evidence="5" id="KW-0560">Oxidoreductase</keyword>
<evidence type="ECO:0000256" key="5">
    <source>
        <dbReference type="ARBA" id="ARBA00023002"/>
    </source>
</evidence>
<evidence type="ECO:0000313" key="12">
    <source>
        <dbReference type="Proteomes" id="UP000182658"/>
    </source>
</evidence>
<evidence type="ECO:0008006" key="13">
    <source>
        <dbReference type="Google" id="ProtNLM"/>
    </source>
</evidence>
<comment type="similarity">
    <text evidence="9">Belongs to the ustYa family.</text>
</comment>
<evidence type="ECO:0000256" key="1">
    <source>
        <dbReference type="ARBA" id="ARBA00004167"/>
    </source>
</evidence>
<sequence>MGLIDSLKRSRVRFAEDSDEESNTAFLDGKTSVTPAKRGAVIALNRSLYWTMYTFMITTILLLSITVLQCRSHGITEPTEYWSQDILGKGNPFPHTFANAYNHSSRDTPEIRALYGKYFEEELLGIPVPNPAKYGMKPGYPTKKDKSVEAYIPSFVHQFHCLILFREAWWDLRDKYENRIYTREPDEKPEDQKEKWDHVEHCMDYLRQIIKCNADTTLEGPAEHEDGQRSNTDGMNARRKCWDMDSIWARFMEQRVEYDMVKPWKCDHGSVHGNCIH</sequence>
<accession>A0A1J7JFV1</accession>
<comment type="subcellular location">
    <subcellularLocation>
        <location evidence="1">Membrane</location>
        <topology evidence="1">Single-pass membrane protein</topology>
    </subcellularLocation>
</comment>
<evidence type="ECO:0000256" key="6">
    <source>
        <dbReference type="ARBA" id="ARBA00023026"/>
    </source>
</evidence>
<evidence type="ECO:0000256" key="10">
    <source>
        <dbReference type="SAM" id="Phobius"/>
    </source>
</evidence>
<dbReference type="PANTHER" id="PTHR33365">
    <property type="entry name" value="YALI0B05434P"/>
    <property type="match status" value="1"/>
</dbReference>
<dbReference type="GO" id="GO:0016020">
    <property type="term" value="C:membrane"/>
    <property type="evidence" value="ECO:0007669"/>
    <property type="project" value="UniProtKB-SubCell"/>
</dbReference>
<evidence type="ECO:0000256" key="9">
    <source>
        <dbReference type="ARBA" id="ARBA00035112"/>
    </source>
</evidence>
<keyword evidence="6" id="KW-0843">Virulence</keyword>
<dbReference type="EMBL" id="KV875095">
    <property type="protein sequence ID" value="OIW32209.1"/>
    <property type="molecule type" value="Genomic_DNA"/>
</dbReference>
<protein>
    <recommendedName>
        <fullName evidence="13">Tat pathway signal sequence</fullName>
    </recommendedName>
</protein>
<dbReference type="Proteomes" id="UP000182658">
    <property type="component" value="Unassembled WGS sequence"/>
</dbReference>
<dbReference type="Pfam" id="PF11807">
    <property type="entry name" value="UstYa"/>
    <property type="match status" value="1"/>
</dbReference>
<feature type="transmembrane region" description="Helical" evidence="10">
    <location>
        <begin position="47"/>
        <end position="68"/>
    </location>
</feature>
<comment type="pathway">
    <text evidence="2">Mycotoxin biosynthesis.</text>
</comment>
<dbReference type="AlphaFoldDB" id="A0A1J7JFV1"/>
<proteinExistence type="inferred from homology"/>
<evidence type="ECO:0000256" key="2">
    <source>
        <dbReference type="ARBA" id="ARBA00004685"/>
    </source>
</evidence>
<dbReference type="STRING" id="1408157.A0A1J7JFV1"/>
<evidence type="ECO:0000256" key="8">
    <source>
        <dbReference type="ARBA" id="ARBA00023180"/>
    </source>
</evidence>
<organism evidence="11 12">
    <name type="scientific">Coniochaeta ligniaria NRRL 30616</name>
    <dbReference type="NCBI Taxonomy" id="1408157"/>
    <lineage>
        <taxon>Eukaryota</taxon>
        <taxon>Fungi</taxon>
        <taxon>Dikarya</taxon>
        <taxon>Ascomycota</taxon>
        <taxon>Pezizomycotina</taxon>
        <taxon>Sordariomycetes</taxon>
        <taxon>Sordariomycetidae</taxon>
        <taxon>Coniochaetales</taxon>
        <taxon>Coniochaetaceae</taxon>
        <taxon>Coniochaeta</taxon>
    </lineage>
</organism>
<dbReference type="InParanoid" id="A0A1J7JFV1"/>
<dbReference type="GO" id="GO:0016491">
    <property type="term" value="F:oxidoreductase activity"/>
    <property type="evidence" value="ECO:0007669"/>
    <property type="project" value="UniProtKB-KW"/>
</dbReference>
<dbReference type="InterPro" id="IPR021765">
    <property type="entry name" value="UstYa-like"/>
</dbReference>
<name>A0A1J7JFV1_9PEZI</name>
<reference evidence="11 12" key="1">
    <citation type="submission" date="2016-10" db="EMBL/GenBank/DDBJ databases">
        <title>Draft genome sequence of Coniochaeta ligniaria NRRL30616, a lignocellulolytic fungus for bioabatement of inhibitors in plant biomass hydrolysates.</title>
        <authorList>
            <consortium name="DOE Joint Genome Institute"/>
            <person name="Jimenez D.J."/>
            <person name="Hector R.E."/>
            <person name="Riley R."/>
            <person name="Sun H."/>
            <person name="Grigoriev I.V."/>
            <person name="Van Elsas J.D."/>
            <person name="Nichols N.N."/>
        </authorList>
    </citation>
    <scope>NUCLEOTIDE SEQUENCE [LARGE SCALE GENOMIC DNA]</scope>
    <source>
        <strain evidence="11 12">NRRL 30616</strain>
    </source>
</reference>
<dbReference type="PANTHER" id="PTHR33365:SF11">
    <property type="entry name" value="TAT PATHWAY SIGNAL SEQUENCE"/>
    <property type="match status" value="1"/>
</dbReference>
<gene>
    <name evidence="11" type="ORF">CONLIGDRAFT_678619</name>
</gene>
<dbReference type="OrthoDB" id="3687641at2759"/>
<evidence type="ECO:0000256" key="4">
    <source>
        <dbReference type="ARBA" id="ARBA00022989"/>
    </source>
</evidence>
<keyword evidence="4 10" id="KW-1133">Transmembrane helix</keyword>